<dbReference type="AlphaFoldDB" id="A0A919CMH5"/>
<evidence type="ECO:0000256" key="1">
    <source>
        <dbReference type="ARBA" id="ARBA00006738"/>
    </source>
</evidence>
<dbReference type="Pfam" id="PF02021">
    <property type="entry name" value="UPF0102"/>
    <property type="match status" value="1"/>
</dbReference>
<comment type="caution">
    <text evidence="3">The sequence shown here is derived from an EMBL/GenBank/DDBJ whole genome shotgun (WGS) entry which is preliminary data.</text>
</comment>
<sequence>MARRRAAERRGLRAEAWAAVWLTLKGYRVLARRVRTPAGEVDLVVRRGGVVVAVEVKARPSLAAAVDSVSARQRLRVARGLESFLARRPDLAGLDRRFDLVAMLPWRPPVHLVDVWRPGR</sequence>
<dbReference type="InterPro" id="IPR011335">
    <property type="entry name" value="Restrct_endonuc-II-like"/>
</dbReference>
<reference evidence="3" key="1">
    <citation type="journal article" date="2014" name="Int. J. Syst. Evol. Microbiol.">
        <title>Complete genome sequence of Corynebacterium casei LMG S-19264T (=DSM 44701T), isolated from a smear-ripened cheese.</title>
        <authorList>
            <consortium name="US DOE Joint Genome Institute (JGI-PGF)"/>
            <person name="Walter F."/>
            <person name="Albersmeier A."/>
            <person name="Kalinowski J."/>
            <person name="Ruckert C."/>
        </authorList>
    </citation>
    <scope>NUCLEOTIDE SEQUENCE</scope>
    <source>
        <strain evidence="3">KCTC 42651</strain>
    </source>
</reference>
<organism evidence="3 4">
    <name type="scientific">Thalassobaculum fulvum</name>
    <dbReference type="NCBI Taxonomy" id="1633335"/>
    <lineage>
        <taxon>Bacteria</taxon>
        <taxon>Pseudomonadati</taxon>
        <taxon>Pseudomonadota</taxon>
        <taxon>Alphaproteobacteria</taxon>
        <taxon>Rhodospirillales</taxon>
        <taxon>Thalassobaculaceae</taxon>
        <taxon>Thalassobaculum</taxon>
    </lineage>
</organism>
<dbReference type="InterPro" id="IPR011856">
    <property type="entry name" value="tRNA_endonuc-like_dom_sf"/>
</dbReference>
<dbReference type="NCBIfam" id="NF009151">
    <property type="entry name" value="PRK12497.1-5"/>
    <property type="match status" value="1"/>
</dbReference>
<dbReference type="HAMAP" id="MF_00048">
    <property type="entry name" value="UPF0102"/>
    <property type="match status" value="1"/>
</dbReference>
<dbReference type="PANTHER" id="PTHR34039">
    <property type="entry name" value="UPF0102 PROTEIN YRAN"/>
    <property type="match status" value="1"/>
</dbReference>
<protein>
    <recommendedName>
        <fullName evidence="2">UPF0102 protein GCM10017083_02110</fullName>
    </recommendedName>
</protein>
<dbReference type="GO" id="GO:0003676">
    <property type="term" value="F:nucleic acid binding"/>
    <property type="evidence" value="ECO:0007669"/>
    <property type="project" value="InterPro"/>
</dbReference>
<dbReference type="PANTHER" id="PTHR34039:SF1">
    <property type="entry name" value="UPF0102 PROTEIN YRAN"/>
    <property type="match status" value="1"/>
</dbReference>
<dbReference type="EMBL" id="BMZS01000001">
    <property type="protein sequence ID" value="GHD39766.1"/>
    <property type="molecule type" value="Genomic_DNA"/>
</dbReference>
<reference evidence="3" key="2">
    <citation type="submission" date="2020-09" db="EMBL/GenBank/DDBJ databases">
        <authorList>
            <person name="Sun Q."/>
            <person name="Kim S."/>
        </authorList>
    </citation>
    <scope>NUCLEOTIDE SEQUENCE</scope>
    <source>
        <strain evidence="3">KCTC 42651</strain>
    </source>
</reference>
<dbReference type="Proteomes" id="UP000630353">
    <property type="component" value="Unassembled WGS sequence"/>
</dbReference>
<evidence type="ECO:0000256" key="2">
    <source>
        <dbReference type="HAMAP-Rule" id="MF_00048"/>
    </source>
</evidence>
<dbReference type="SUPFAM" id="SSF52980">
    <property type="entry name" value="Restriction endonuclease-like"/>
    <property type="match status" value="1"/>
</dbReference>
<comment type="similarity">
    <text evidence="1 2">Belongs to the UPF0102 family.</text>
</comment>
<proteinExistence type="inferred from homology"/>
<accession>A0A919CMH5</accession>
<evidence type="ECO:0000313" key="3">
    <source>
        <dbReference type="EMBL" id="GHD39766.1"/>
    </source>
</evidence>
<name>A0A919CMH5_9PROT</name>
<dbReference type="Gene3D" id="3.40.1350.10">
    <property type="match status" value="1"/>
</dbReference>
<dbReference type="RefSeq" id="WP_229836197.1">
    <property type="nucleotide sequence ID" value="NZ_BMZS01000001.1"/>
</dbReference>
<dbReference type="InterPro" id="IPR003509">
    <property type="entry name" value="UPF0102_YraN-like"/>
</dbReference>
<evidence type="ECO:0000313" key="4">
    <source>
        <dbReference type="Proteomes" id="UP000630353"/>
    </source>
</evidence>
<keyword evidence="4" id="KW-1185">Reference proteome</keyword>
<gene>
    <name evidence="3" type="ORF">GCM10017083_02110</name>
</gene>